<reference evidence="3 4" key="1">
    <citation type="submission" date="2018-12" db="EMBL/GenBank/DDBJ databases">
        <title>Venturia inaequalis Genome Resource.</title>
        <authorList>
            <person name="Lichtner F.J."/>
        </authorList>
    </citation>
    <scope>NUCLEOTIDE SEQUENCE [LARGE SCALE GENOMIC DNA]</scope>
    <source>
        <strain evidence="3 4">120213</strain>
    </source>
</reference>
<evidence type="ECO:0000313" key="4">
    <source>
        <dbReference type="Proteomes" id="UP000447873"/>
    </source>
</evidence>
<feature type="domain" description="AB hydrolase-1" evidence="2">
    <location>
        <begin position="10"/>
        <end position="237"/>
    </location>
</feature>
<feature type="compositionally biased region" description="Basic and acidic residues" evidence="1">
    <location>
        <begin position="482"/>
        <end position="493"/>
    </location>
</feature>
<organism evidence="3 4">
    <name type="scientific">Venturia inaequalis</name>
    <name type="common">Apple scab fungus</name>
    <dbReference type="NCBI Taxonomy" id="5025"/>
    <lineage>
        <taxon>Eukaryota</taxon>
        <taxon>Fungi</taxon>
        <taxon>Dikarya</taxon>
        <taxon>Ascomycota</taxon>
        <taxon>Pezizomycotina</taxon>
        <taxon>Dothideomycetes</taxon>
        <taxon>Pleosporomycetidae</taxon>
        <taxon>Venturiales</taxon>
        <taxon>Venturiaceae</taxon>
        <taxon>Venturia</taxon>
    </lineage>
</organism>
<accession>A0A8H3UWJ5</accession>
<evidence type="ECO:0000313" key="3">
    <source>
        <dbReference type="EMBL" id="KAE9976069.1"/>
    </source>
</evidence>
<sequence>MASDSFPVIVILHEAWHTPAHYGRLIDMLTAEGFATVCPQLLTAHTEENCTSSFNDDCSLVYQLVFDLASDGHDIFVLAHGYGSFVASECLAELSKQVRNNLDKQGGVTELISVAGLLPEHGQSLKDCYGGQWPDFNDDSLILYEPDSILYNDVGAMERDHWASHLVRFTARATDIVLTTGSPAWKLIHTTYAICEADLLYTEDLQRDAVVSTAGIDSELLEDCGHCPMISGPERILAIVMAIAGEQGTYDGTKEHEHDVTCLCSNPPITFGESFGQTDPHPRCVCENRCVCHHKDDCPLKAHYTTMNPDCPCSYGEYYRRVSTADEYRRASAAEEIRRASAAGENHRVSAAGELVPVAEEYCRLSGTEGVVPVSNLPSNVISSADPLSSHYSGDFGRSAALDTGRSYLDDLADFEAKDPYASWDSGLATIGSIETTTQLNDRDIDDIMRDESNVRPSMRRSQSVTPDSATSENSAQSAQESRAEKQVRDDTFVPKMMRKTTTLPI</sequence>
<feature type="region of interest" description="Disordered" evidence="1">
    <location>
        <begin position="443"/>
        <end position="506"/>
    </location>
</feature>
<dbReference type="InterPro" id="IPR029058">
    <property type="entry name" value="AB_hydrolase_fold"/>
</dbReference>
<dbReference type="EMBL" id="WNWS01000181">
    <property type="protein sequence ID" value="KAE9976069.1"/>
    <property type="molecule type" value="Genomic_DNA"/>
</dbReference>
<dbReference type="PANTHER" id="PTHR37017">
    <property type="entry name" value="AB HYDROLASE-1 DOMAIN-CONTAINING PROTEIN-RELATED"/>
    <property type="match status" value="1"/>
</dbReference>
<dbReference type="Gene3D" id="3.40.50.1820">
    <property type="entry name" value="alpha/beta hydrolase"/>
    <property type="match status" value="1"/>
</dbReference>
<dbReference type="Proteomes" id="UP000447873">
    <property type="component" value="Unassembled WGS sequence"/>
</dbReference>
<protein>
    <recommendedName>
        <fullName evidence="2">AB hydrolase-1 domain-containing protein</fullName>
    </recommendedName>
</protein>
<evidence type="ECO:0000256" key="1">
    <source>
        <dbReference type="SAM" id="MobiDB-lite"/>
    </source>
</evidence>
<dbReference type="Pfam" id="PF12697">
    <property type="entry name" value="Abhydrolase_6"/>
    <property type="match status" value="1"/>
</dbReference>
<dbReference type="InterPro" id="IPR052897">
    <property type="entry name" value="Sec-Metab_Biosynth_Hydrolase"/>
</dbReference>
<name>A0A8H3UWJ5_VENIN</name>
<gene>
    <name evidence="3" type="ORF">EG328_002840</name>
</gene>
<feature type="compositionally biased region" description="Basic and acidic residues" evidence="1">
    <location>
        <begin position="443"/>
        <end position="454"/>
    </location>
</feature>
<comment type="caution">
    <text evidence="3">The sequence shown here is derived from an EMBL/GenBank/DDBJ whole genome shotgun (WGS) entry which is preliminary data.</text>
</comment>
<dbReference type="PANTHER" id="PTHR37017:SF11">
    <property type="entry name" value="ESTERASE_LIPASE_THIOESTERASE DOMAIN-CONTAINING PROTEIN"/>
    <property type="match status" value="1"/>
</dbReference>
<evidence type="ECO:0000259" key="2">
    <source>
        <dbReference type="Pfam" id="PF12697"/>
    </source>
</evidence>
<dbReference type="SUPFAM" id="SSF53474">
    <property type="entry name" value="alpha/beta-Hydrolases"/>
    <property type="match status" value="1"/>
</dbReference>
<dbReference type="InterPro" id="IPR000073">
    <property type="entry name" value="AB_hydrolase_1"/>
</dbReference>
<feature type="compositionally biased region" description="Polar residues" evidence="1">
    <location>
        <begin position="460"/>
        <end position="481"/>
    </location>
</feature>
<dbReference type="AlphaFoldDB" id="A0A8H3UWJ5"/>
<proteinExistence type="predicted"/>